<gene>
    <name evidence="4" type="ORF">NAEGRDRAFT_77831</name>
</gene>
<name>D2UX22_NAEGR</name>
<keyword evidence="2" id="KW-0472">Membrane</keyword>
<feature type="transmembrane region" description="Helical" evidence="2">
    <location>
        <begin position="107"/>
        <end position="130"/>
    </location>
</feature>
<feature type="transmembrane region" description="Helical" evidence="2">
    <location>
        <begin position="76"/>
        <end position="95"/>
    </location>
</feature>
<dbReference type="SMART" id="SM00315">
    <property type="entry name" value="RGS"/>
    <property type="match status" value="1"/>
</dbReference>
<dbReference type="InterPro" id="IPR036305">
    <property type="entry name" value="RGS_sf"/>
</dbReference>
<dbReference type="PANTHER" id="PTHR10845:SF192">
    <property type="entry name" value="DOUBLE HIT, ISOFORM B"/>
    <property type="match status" value="1"/>
</dbReference>
<feature type="domain" description="RGS" evidence="3">
    <location>
        <begin position="472"/>
        <end position="574"/>
    </location>
</feature>
<protein>
    <submittedName>
        <fullName evidence="4">RGS-domain-containing protein</fullName>
    </submittedName>
</protein>
<dbReference type="AlphaFoldDB" id="D2UX22"/>
<dbReference type="PROSITE" id="PS50132">
    <property type="entry name" value="RGS"/>
    <property type="match status" value="1"/>
</dbReference>
<dbReference type="SUPFAM" id="SSF48097">
    <property type="entry name" value="Regulator of G-protein signaling, RGS"/>
    <property type="match status" value="1"/>
</dbReference>
<evidence type="ECO:0000256" key="1">
    <source>
        <dbReference type="SAM" id="MobiDB-lite"/>
    </source>
</evidence>
<dbReference type="Pfam" id="PF00615">
    <property type="entry name" value="RGS"/>
    <property type="match status" value="1"/>
</dbReference>
<feature type="transmembrane region" description="Helical" evidence="2">
    <location>
        <begin position="319"/>
        <end position="342"/>
    </location>
</feature>
<dbReference type="Proteomes" id="UP000006671">
    <property type="component" value="Unassembled WGS sequence"/>
</dbReference>
<dbReference type="EMBL" id="GG738845">
    <property type="protein sequence ID" value="EFC50859.1"/>
    <property type="molecule type" value="Genomic_DNA"/>
</dbReference>
<dbReference type="Gene3D" id="1.10.167.10">
    <property type="entry name" value="Regulator of G-protein Signalling 4, domain 2"/>
    <property type="match status" value="1"/>
</dbReference>
<feature type="compositionally biased region" description="Polar residues" evidence="1">
    <location>
        <begin position="233"/>
        <end position="255"/>
    </location>
</feature>
<dbReference type="InParanoid" id="D2UX22"/>
<feature type="region of interest" description="Disordered" evidence="1">
    <location>
        <begin position="188"/>
        <end position="217"/>
    </location>
</feature>
<dbReference type="PANTHER" id="PTHR10845">
    <property type="entry name" value="REGULATOR OF G PROTEIN SIGNALING"/>
    <property type="match status" value="1"/>
</dbReference>
<reference evidence="4 5" key="1">
    <citation type="journal article" date="2010" name="Cell">
        <title>The genome of Naegleria gruberi illuminates early eukaryotic versatility.</title>
        <authorList>
            <person name="Fritz-Laylin L.K."/>
            <person name="Prochnik S.E."/>
            <person name="Ginger M.L."/>
            <person name="Dacks J.B."/>
            <person name="Carpenter M.L."/>
            <person name="Field M.C."/>
            <person name="Kuo A."/>
            <person name="Paredez A."/>
            <person name="Chapman J."/>
            <person name="Pham J."/>
            <person name="Shu S."/>
            <person name="Neupane R."/>
            <person name="Cipriano M."/>
            <person name="Mancuso J."/>
            <person name="Tu H."/>
            <person name="Salamov A."/>
            <person name="Lindquist E."/>
            <person name="Shapiro H."/>
            <person name="Lucas S."/>
            <person name="Grigoriev I.V."/>
            <person name="Cande W.Z."/>
            <person name="Fulton C."/>
            <person name="Rokhsar D.S."/>
            <person name="Dawson S.C."/>
        </authorList>
    </citation>
    <scope>NUCLEOTIDE SEQUENCE [LARGE SCALE GENOMIC DNA]</scope>
    <source>
        <strain evidence="4 5">NEG-M</strain>
    </source>
</reference>
<feature type="transmembrane region" description="Helical" evidence="2">
    <location>
        <begin position="362"/>
        <end position="385"/>
    </location>
</feature>
<evidence type="ECO:0000313" key="5">
    <source>
        <dbReference type="Proteomes" id="UP000006671"/>
    </source>
</evidence>
<feature type="compositionally biased region" description="Low complexity" evidence="1">
    <location>
        <begin position="207"/>
        <end position="217"/>
    </location>
</feature>
<feature type="transmembrane region" description="Helical" evidence="2">
    <location>
        <begin position="397"/>
        <end position="420"/>
    </location>
</feature>
<keyword evidence="2" id="KW-0812">Transmembrane</keyword>
<dbReference type="OMA" id="WEDAHAF"/>
<feature type="transmembrane region" description="Helical" evidence="2">
    <location>
        <begin position="142"/>
        <end position="168"/>
    </location>
</feature>
<dbReference type="VEuPathDB" id="AmoebaDB:NAEGRDRAFT_77831"/>
<feature type="transmembrane region" description="Helical" evidence="2">
    <location>
        <begin position="432"/>
        <end position="452"/>
    </location>
</feature>
<evidence type="ECO:0000313" key="4">
    <source>
        <dbReference type="EMBL" id="EFC50859.1"/>
    </source>
</evidence>
<dbReference type="KEGG" id="ngr:NAEGRDRAFT_77831"/>
<proteinExistence type="predicted"/>
<keyword evidence="2" id="KW-1133">Transmembrane helix</keyword>
<sequence>MSNNSNSTILQYFPASPYINSDNNGYYDLVLQQLASLAVNSSSTPYLKSSLSSVYSGIVTTRHEILDLSYVSPVSWALLGAFTLWFVFLLSLAIWRRNYQPVKARDIFLMIVSIVATYFVSLMVTLRFAFGRYEFPCFFFTFLLLLAYPGLFLPAILRCWRLIFVYLISKKKQLITTYNERRQSLVMKRQSPPQPIFTKPSPSSAVQTSSQPTSPLSTTELLDANINANQPVSETNTPTLPVITSQSANNSNSIMTEDETTTTDNDEARNVAELDDDDLDIEAIEIPNLDHDRPTDSPPQSGKTVTKKLDLFAKLSSKAALSTIIAVVYMIHFAVFVILILTDIGYYSTKPFLQGCFVGTKVYAVLVLTLIYYVTSFVMLIIIWRKVKENWFIRREVFVVMLFWIIDVLLFFVAGIWGSYNLIYEHYFPAGWIILFGCLFDNVVSCLIPIILSFQTSKYQWNDSTEAGNSIEVREILRDKKARAFFKEFATESFVPEGILFWEDAHAFLKIKSKEKKKKFATTIISKYVQYGSNLELNLPNRSIWEKEILDNLEKKKIPDSIFYKLVEHVERDLMDIFVRYKRTTEYKRSKQEIEEKKKELEAQKQVGMR</sequence>
<dbReference type="InterPro" id="IPR016137">
    <property type="entry name" value="RGS"/>
</dbReference>
<keyword evidence="5" id="KW-1185">Reference proteome</keyword>
<feature type="region of interest" description="Disordered" evidence="1">
    <location>
        <begin position="233"/>
        <end position="264"/>
    </location>
</feature>
<accession>D2UX22</accession>
<dbReference type="InterPro" id="IPR044926">
    <property type="entry name" value="RGS_subdomain_2"/>
</dbReference>
<evidence type="ECO:0000259" key="3">
    <source>
        <dbReference type="PROSITE" id="PS50132"/>
    </source>
</evidence>
<dbReference type="OrthoDB" id="196547at2759"/>
<dbReference type="RefSeq" id="XP_002683603.1">
    <property type="nucleotide sequence ID" value="XM_002683557.1"/>
</dbReference>
<organism evidence="5">
    <name type="scientific">Naegleria gruberi</name>
    <name type="common">Amoeba</name>
    <dbReference type="NCBI Taxonomy" id="5762"/>
    <lineage>
        <taxon>Eukaryota</taxon>
        <taxon>Discoba</taxon>
        <taxon>Heterolobosea</taxon>
        <taxon>Tetramitia</taxon>
        <taxon>Eutetramitia</taxon>
        <taxon>Vahlkampfiidae</taxon>
        <taxon>Naegleria</taxon>
    </lineage>
</organism>
<evidence type="ECO:0000256" key="2">
    <source>
        <dbReference type="SAM" id="Phobius"/>
    </source>
</evidence>
<dbReference type="GeneID" id="8864009"/>